<evidence type="ECO:0000313" key="2">
    <source>
        <dbReference type="Proteomes" id="UP000324832"/>
    </source>
</evidence>
<organism evidence="1 2">
    <name type="scientific">Leptidea sinapis</name>
    <dbReference type="NCBI Taxonomy" id="189913"/>
    <lineage>
        <taxon>Eukaryota</taxon>
        <taxon>Metazoa</taxon>
        <taxon>Ecdysozoa</taxon>
        <taxon>Arthropoda</taxon>
        <taxon>Hexapoda</taxon>
        <taxon>Insecta</taxon>
        <taxon>Pterygota</taxon>
        <taxon>Neoptera</taxon>
        <taxon>Endopterygota</taxon>
        <taxon>Lepidoptera</taxon>
        <taxon>Glossata</taxon>
        <taxon>Ditrysia</taxon>
        <taxon>Papilionoidea</taxon>
        <taxon>Pieridae</taxon>
        <taxon>Dismorphiinae</taxon>
        <taxon>Leptidea</taxon>
    </lineage>
</organism>
<keyword evidence="2" id="KW-1185">Reference proteome</keyword>
<reference evidence="1 2" key="1">
    <citation type="submission" date="2017-07" db="EMBL/GenBank/DDBJ databases">
        <authorList>
            <person name="Talla V."/>
            <person name="Backstrom N."/>
        </authorList>
    </citation>
    <scope>NUCLEOTIDE SEQUENCE [LARGE SCALE GENOMIC DNA]</scope>
</reference>
<protein>
    <submittedName>
        <fullName evidence="1">Uncharacterized protein</fullName>
    </submittedName>
</protein>
<gene>
    <name evidence="1" type="ORF">LSINAPIS_LOCUS6596</name>
</gene>
<dbReference type="AlphaFoldDB" id="A0A5E4QCL9"/>
<dbReference type="Proteomes" id="UP000324832">
    <property type="component" value="Unassembled WGS sequence"/>
</dbReference>
<dbReference type="EMBL" id="FZQP02002103">
    <property type="protein sequence ID" value="VVC94705.1"/>
    <property type="molecule type" value="Genomic_DNA"/>
</dbReference>
<accession>A0A5E4QCL9</accession>
<proteinExistence type="predicted"/>
<evidence type="ECO:0000313" key="1">
    <source>
        <dbReference type="EMBL" id="VVC94705.1"/>
    </source>
</evidence>
<name>A0A5E4QCL9_9NEOP</name>
<sequence length="59" mass="6948">MKTVTVNCTVFYRMLENLFKQLFQVEAGRSVQKRAYVMKEVGNKRCFAAYSRNYTDAEI</sequence>